<protein>
    <submittedName>
        <fullName evidence="13">Uncharacterized protein</fullName>
    </submittedName>
</protein>
<keyword evidence="2" id="KW-0479">Metal-binding</keyword>
<keyword evidence="14" id="KW-1185">Reference proteome</keyword>
<dbReference type="InterPro" id="IPR027370">
    <property type="entry name" value="Znf-RING_euk"/>
</dbReference>
<feature type="coiled-coil region" evidence="9">
    <location>
        <begin position="176"/>
        <end position="217"/>
    </location>
</feature>
<proteinExistence type="predicted"/>
<feature type="domain" description="RING-type" evidence="10">
    <location>
        <begin position="12"/>
        <end position="55"/>
    </location>
</feature>
<dbReference type="PROSITE" id="PS50089">
    <property type="entry name" value="ZF_RING_2"/>
    <property type="match status" value="1"/>
</dbReference>
<dbReference type="PRINTS" id="PR01407">
    <property type="entry name" value="BUTYPHLNCDUF"/>
</dbReference>
<dbReference type="SUPFAM" id="SSF57845">
    <property type="entry name" value="B-box zinc-binding domain"/>
    <property type="match status" value="1"/>
</dbReference>
<dbReference type="InterPro" id="IPR006574">
    <property type="entry name" value="PRY"/>
</dbReference>
<dbReference type="SMART" id="SM00502">
    <property type="entry name" value="BBC"/>
    <property type="match status" value="1"/>
</dbReference>
<feature type="domain" description="B30.2/SPRY" evidence="12">
    <location>
        <begin position="337"/>
        <end position="526"/>
    </location>
</feature>
<evidence type="ECO:0000256" key="8">
    <source>
        <dbReference type="PROSITE-ProRule" id="PRU00024"/>
    </source>
</evidence>
<dbReference type="InterPro" id="IPR001841">
    <property type="entry name" value="Znf_RING"/>
</dbReference>
<dbReference type="InterPro" id="IPR001870">
    <property type="entry name" value="B30.2/SPRY"/>
</dbReference>
<dbReference type="SUPFAM" id="SSF57850">
    <property type="entry name" value="RING/U-box"/>
    <property type="match status" value="1"/>
</dbReference>
<comment type="caution">
    <text evidence="13">The sequence shown here is derived from an EMBL/GenBank/DDBJ whole genome shotgun (WGS) entry which is preliminary data.</text>
</comment>
<dbReference type="PROSITE" id="PS00518">
    <property type="entry name" value="ZF_RING_1"/>
    <property type="match status" value="1"/>
</dbReference>
<keyword evidence="3 8" id="KW-0863">Zinc-finger</keyword>
<evidence type="ECO:0000259" key="12">
    <source>
        <dbReference type="PROSITE" id="PS50188"/>
    </source>
</evidence>
<evidence type="ECO:0000256" key="7">
    <source>
        <dbReference type="ARBA" id="ARBA00023054"/>
    </source>
</evidence>
<dbReference type="PROSITE" id="PS50188">
    <property type="entry name" value="B302_SPRY"/>
    <property type="match status" value="1"/>
</dbReference>
<evidence type="ECO:0000256" key="4">
    <source>
        <dbReference type="ARBA" id="ARBA00022786"/>
    </source>
</evidence>
<evidence type="ECO:0000256" key="6">
    <source>
        <dbReference type="ARBA" id="ARBA00022859"/>
    </source>
</evidence>
<dbReference type="CDD" id="cd19769">
    <property type="entry name" value="Bbox2_TRIM16-like"/>
    <property type="match status" value="1"/>
</dbReference>
<evidence type="ECO:0000313" key="14">
    <source>
        <dbReference type="Proteomes" id="UP001181693"/>
    </source>
</evidence>
<evidence type="ECO:0000256" key="1">
    <source>
        <dbReference type="ARBA" id="ARBA00022588"/>
    </source>
</evidence>
<dbReference type="InterPro" id="IPR013083">
    <property type="entry name" value="Znf_RING/FYVE/PHD"/>
</dbReference>
<name>A0AAV3A797_PYXAD</name>
<dbReference type="SMART" id="SM00184">
    <property type="entry name" value="RING"/>
    <property type="match status" value="1"/>
</dbReference>
<gene>
    <name evidence="13" type="ORF">GDO54_014960</name>
</gene>
<dbReference type="InterPro" id="IPR000315">
    <property type="entry name" value="Znf_B-box"/>
</dbReference>
<evidence type="ECO:0000259" key="11">
    <source>
        <dbReference type="PROSITE" id="PS50119"/>
    </source>
</evidence>
<dbReference type="Gene3D" id="3.30.160.60">
    <property type="entry name" value="Classic Zinc Finger"/>
    <property type="match status" value="1"/>
</dbReference>
<evidence type="ECO:0000256" key="9">
    <source>
        <dbReference type="SAM" id="Coils"/>
    </source>
</evidence>
<dbReference type="Pfam" id="PF00643">
    <property type="entry name" value="zf-B_box"/>
    <property type="match status" value="1"/>
</dbReference>
<evidence type="ECO:0000313" key="13">
    <source>
        <dbReference type="EMBL" id="DBA19087.1"/>
    </source>
</evidence>
<keyword evidence="7 9" id="KW-0175">Coiled coil</keyword>
<dbReference type="PANTHER" id="PTHR25465">
    <property type="entry name" value="B-BOX DOMAIN CONTAINING"/>
    <property type="match status" value="1"/>
</dbReference>
<keyword evidence="1" id="KW-0399">Innate immunity</keyword>
<evidence type="ECO:0000256" key="2">
    <source>
        <dbReference type="ARBA" id="ARBA00022723"/>
    </source>
</evidence>
<dbReference type="Gene3D" id="3.30.40.10">
    <property type="entry name" value="Zinc/RING finger domain, C3HC4 (zinc finger)"/>
    <property type="match status" value="1"/>
</dbReference>
<dbReference type="Pfam" id="PF13445">
    <property type="entry name" value="zf-RING_UBOX"/>
    <property type="match status" value="1"/>
</dbReference>
<dbReference type="InterPro" id="IPR003879">
    <property type="entry name" value="Butyrophylin_SPRY"/>
</dbReference>
<dbReference type="Gene3D" id="2.60.120.920">
    <property type="match status" value="1"/>
</dbReference>
<dbReference type="SMART" id="SM00336">
    <property type="entry name" value="BBOX"/>
    <property type="match status" value="2"/>
</dbReference>
<dbReference type="Pfam" id="PF13765">
    <property type="entry name" value="PRY"/>
    <property type="match status" value="1"/>
</dbReference>
<dbReference type="InterPro" id="IPR051051">
    <property type="entry name" value="E3_ubiq-ligase_TRIM/RNF"/>
</dbReference>
<keyword evidence="5" id="KW-0862">Zinc</keyword>
<dbReference type="CDD" id="cd12891">
    <property type="entry name" value="SPRY_PRY_C-I_2"/>
    <property type="match status" value="1"/>
</dbReference>
<evidence type="ECO:0000259" key="10">
    <source>
        <dbReference type="PROSITE" id="PS50089"/>
    </source>
</evidence>
<dbReference type="SUPFAM" id="SSF49899">
    <property type="entry name" value="Concanavalin A-like lectins/glucanases"/>
    <property type="match status" value="1"/>
</dbReference>
<dbReference type="InterPro" id="IPR003649">
    <property type="entry name" value="Bbox_C"/>
</dbReference>
<keyword evidence="6" id="KW-0391">Immunity</keyword>
<dbReference type="GO" id="GO:0005737">
    <property type="term" value="C:cytoplasm"/>
    <property type="evidence" value="ECO:0007669"/>
    <property type="project" value="UniProtKB-ARBA"/>
</dbReference>
<organism evidence="13 14">
    <name type="scientific">Pyxicephalus adspersus</name>
    <name type="common">African bullfrog</name>
    <dbReference type="NCBI Taxonomy" id="30357"/>
    <lineage>
        <taxon>Eukaryota</taxon>
        <taxon>Metazoa</taxon>
        <taxon>Chordata</taxon>
        <taxon>Craniata</taxon>
        <taxon>Vertebrata</taxon>
        <taxon>Euteleostomi</taxon>
        <taxon>Amphibia</taxon>
        <taxon>Batrachia</taxon>
        <taxon>Anura</taxon>
        <taxon>Neobatrachia</taxon>
        <taxon>Ranoidea</taxon>
        <taxon>Pyxicephalidae</taxon>
        <taxon>Pyxicephalinae</taxon>
        <taxon>Pyxicephalus</taxon>
    </lineage>
</organism>
<dbReference type="PANTHER" id="PTHR25465:SF41">
    <property type="entry name" value="E3 UBIQUITIN-PROTEIN LIGASE RNF135"/>
    <property type="match status" value="1"/>
</dbReference>
<evidence type="ECO:0000256" key="5">
    <source>
        <dbReference type="ARBA" id="ARBA00022833"/>
    </source>
</evidence>
<dbReference type="EMBL" id="DYDO01000008">
    <property type="protein sequence ID" value="DBA19087.1"/>
    <property type="molecule type" value="Genomic_DNA"/>
</dbReference>
<dbReference type="InterPro" id="IPR003877">
    <property type="entry name" value="SPRY_dom"/>
</dbReference>
<dbReference type="Gene3D" id="4.10.830.40">
    <property type="match status" value="1"/>
</dbReference>
<dbReference type="SMART" id="SM00449">
    <property type="entry name" value="SPRY"/>
    <property type="match status" value="1"/>
</dbReference>
<dbReference type="Proteomes" id="UP001181693">
    <property type="component" value="Unassembled WGS sequence"/>
</dbReference>
<dbReference type="InterPro" id="IPR043136">
    <property type="entry name" value="B30.2/SPRY_sf"/>
</dbReference>
<feature type="domain" description="B box-type" evidence="11">
    <location>
        <begin position="140"/>
        <end position="176"/>
    </location>
</feature>
<reference evidence="13" key="1">
    <citation type="thesis" date="2020" institute="ProQuest LLC" country="789 East Eisenhower Parkway, Ann Arbor, MI, USA">
        <title>Comparative Genomics and Chromosome Evolution.</title>
        <authorList>
            <person name="Mudd A.B."/>
        </authorList>
    </citation>
    <scope>NUCLEOTIDE SEQUENCE</scope>
    <source>
        <strain evidence="13">1538</strain>
        <tissue evidence="13">Blood</tissue>
    </source>
</reference>
<dbReference type="PROSITE" id="PS50119">
    <property type="entry name" value="ZF_BBOX"/>
    <property type="match status" value="1"/>
</dbReference>
<evidence type="ECO:0000256" key="3">
    <source>
        <dbReference type="ARBA" id="ARBA00022771"/>
    </source>
</evidence>
<dbReference type="AlphaFoldDB" id="A0AAV3A797"/>
<dbReference type="InterPro" id="IPR013320">
    <property type="entry name" value="ConA-like_dom_sf"/>
</dbReference>
<dbReference type="InterPro" id="IPR017907">
    <property type="entry name" value="Znf_RING_CS"/>
</dbReference>
<keyword evidence="4" id="KW-0833">Ubl conjugation pathway</keyword>
<dbReference type="SMART" id="SM00589">
    <property type="entry name" value="PRY"/>
    <property type="match status" value="1"/>
</dbReference>
<dbReference type="GO" id="GO:0045087">
    <property type="term" value="P:innate immune response"/>
    <property type="evidence" value="ECO:0007669"/>
    <property type="project" value="UniProtKB-KW"/>
</dbReference>
<dbReference type="Pfam" id="PF00622">
    <property type="entry name" value="SPRY"/>
    <property type="match status" value="1"/>
</dbReference>
<dbReference type="GO" id="GO:0008270">
    <property type="term" value="F:zinc ion binding"/>
    <property type="evidence" value="ECO:0007669"/>
    <property type="project" value="UniProtKB-KW"/>
</dbReference>
<sequence length="526" mass="60352">MAFADLRKELSCSICLSLYTEPVSLRCGHSFCRECIVSVLDTQKCLGVYTCPECRAKYPVRPLLEKNRKLCNIAKHFLDTQSQLEGSGVSCTYCLQAPVPAAKTCLQCETSLCDTHLSIHNKTVEHTLIDPTNSLDSWKCLIHKKNLEFLCCEDGAYICVYCSAIGSHKGHTLKSLDEVMRVKEKLRKLLEKLSSKKEETEKNLESLQDLRRKVQEKTTVLTERIAELFTDVRKQLDCLEKRFLTQISRQEKQSLLSVSDLIRQLETQKDELCRKMHHIEELFNMTDPITVLQDQDLDSEDTTKFDKDTELIAQDIRKIRSSSELKERLVAASLHACVSDIMSTVKRGFYDPKTSDIILDLESACRKVSVSGDLKSASWSETPLNYPESAKRFTTFPQVLSSKGFSTGKHYWEVETSQSEDWWVGVAYPSIYRGGKESRIGENNKSWSLRTYDNHYSVTHNSRSRQLQTKVPIQRLGIYLDYEAGHLSFYQLCDAVRHLHTFKATFTEPLQAAFFVWNEGWVRLRS</sequence>
<accession>A0AAV3A797</accession>